<dbReference type="EMBL" id="UYWX01000192">
    <property type="protein sequence ID" value="VDM17522.1"/>
    <property type="molecule type" value="Genomic_DNA"/>
</dbReference>
<keyword evidence="1" id="KW-0812">Transmembrane</keyword>
<keyword evidence="3" id="KW-1185">Reference proteome</keyword>
<reference evidence="2 3" key="2">
    <citation type="submission" date="2018-11" db="EMBL/GenBank/DDBJ databases">
        <authorList>
            <consortium name="Pathogen Informatics"/>
        </authorList>
    </citation>
    <scope>NUCLEOTIDE SEQUENCE [LARGE SCALE GENOMIC DNA]</scope>
</reference>
<feature type="transmembrane region" description="Helical" evidence="1">
    <location>
        <begin position="21"/>
        <end position="47"/>
    </location>
</feature>
<dbReference type="AlphaFoldDB" id="A0A0R3WKA0"/>
<proteinExistence type="predicted"/>
<dbReference type="WBParaSite" id="TTAC_0000113501-mRNA-1">
    <property type="protein sequence ID" value="TTAC_0000113501-mRNA-1"/>
    <property type="gene ID" value="TTAC_0000113501"/>
</dbReference>
<keyword evidence="1" id="KW-0472">Membrane</keyword>
<gene>
    <name evidence="2" type="ORF">TTAC_LOCUS1136</name>
</gene>
<accession>A0A0R3WKA0</accession>
<organism evidence="4">
    <name type="scientific">Hydatigena taeniaeformis</name>
    <name type="common">Feline tapeworm</name>
    <name type="synonym">Taenia taeniaeformis</name>
    <dbReference type="NCBI Taxonomy" id="6205"/>
    <lineage>
        <taxon>Eukaryota</taxon>
        <taxon>Metazoa</taxon>
        <taxon>Spiralia</taxon>
        <taxon>Lophotrochozoa</taxon>
        <taxon>Platyhelminthes</taxon>
        <taxon>Cestoda</taxon>
        <taxon>Eucestoda</taxon>
        <taxon>Cyclophyllidea</taxon>
        <taxon>Taeniidae</taxon>
        <taxon>Hydatigera</taxon>
    </lineage>
</organism>
<keyword evidence="1" id="KW-1133">Transmembrane helix</keyword>
<evidence type="ECO:0000313" key="4">
    <source>
        <dbReference type="WBParaSite" id="TTAC_0000113501-mRNA-1"/>
    </source>
</evidence>
<reference evidence="4" key="1">
    <citation type="submission" date="2017-02" db="UniProtKB">
        <authorList>
            <consortium name="WormBaseParasite"/>
        </authorList>
    </citation>
    <scope>IDENTIFICATION</scope>
</reference>
<protein>
    <submittedName>
        <fullName evidence="2 4">Uncharacterized protein</fullName>
    </submittedName>
</protein>
<evidence type="ECO:0000256" key="1">
    <source>
        <dbReference type="SAM" id="Phobius"/>
    </source>
</evidence>
<evidence type="ECO:0000313" key="2">
    <source>
        <dbReference type="EMBL" id="VDM17522.1"/>
    </source>
</evidence>
<name>A0A0R3WKA0_HYDTA</name>
<sequence length="67" mass="7843">MKIWGELIQVLPRTRNGSAALFRRFAIITSASVYDVFETVIVLMEIWRSFLLFRLLHFMAVEQLQLG</sequence>
<evidence type="ECO:0000313" key="3">
    <source>
        <dbReference type="Proteomes" id="UP000274429"/>
    </source>
</evidence>
<dbReference type="Proteomes" id="UP000274429">
    <property type="component" value="Unassembled WGS sequence"/>
</dbReference>